<evidence type="ECO:0000256" key="3">
    <source>
        <dbReference type="ARBA" id="ARBA00022490"/>
    </source>
</evidence>
<dbReference type="SMART" id="SM00981">
    <property type="entry name" value="THUMP"/>
    <property type="match status" value="1"/>
</dbReference>
<dbReference type="Proteomes" id="UP000287156">
    <property type="component" value="Unassembled WGS sequence"/>
</dbReference>
<dbReference type="AlphaFoldDB" id="A0A429Y4P4"/>
<keyword evidence="4 19" id="KW-0820">tRNA-binding</keyword>
<dbReference type="Gene3D" id="3.40.50.620">
    <property type="entry name" value="HUPs"/>
    <property type="match status" value="1"/>
</dbReference>
<dbReference type="SUPFAM" id="SSF52402">
    <property type="entry name" value="Adenine nucleotide alpha hydrolases-like"/>
    <property type="match status" value="1"/>
</dbReference>
<gene>
    <name evidence="19 21" type="primary">thiI</name>
    <name evidence="21" type="ORF">D4T97_006445</name>
</gene>
<keyword evidence="3 19" id="KW-0963">Cytoplasm</keyword>
<evidence type="ECO:0000256" key="11">
    <source>
        <dbReference type="ARBA" id="ARBA00052330"/>
    </source>
</evidence>
<keyword evidence="9 19" id="KW-0784">Thiamine biosynthesis</keyword>
<accession>A0A429Y4P4</accession>
<evidence type="ECO:0000256" key="5">
    <source>
        <dbReference type="ARBA" id="ARBA00022679"/>
    </source>
</evidence>
<evidence type="ECO:0000256" key="14">
    <source>
        <dbReference type="ARBA" id="ARBA00066827"/>
    </source>
</evidence>
<dbReference type="GO" id="GO:0009228">
    <property type="term" value="P:thiamine biosynthetic process"/>
    <property type="evidence" value="ECO:0007669"/>
    <property type="project" value="UniProtKB-KW"/>
</dbReference>
<feature type="binding site" evidence="19">
    <location>
        <position position="296"/>
    </location>
    <ligand>
        <name>ATP</name>
        <dbReference type="ChEBI" id="CHEBI:30616"/>
    </ligand>
</feature>
<evidence type="ECO:0000256" key="18">
    <source>
        <dbReference type="ARBA" id="ARBA00080570"/>
    </source>
</evidence>
<evidence type="ECO:0000256" key="17">
    <source>
        <dbReference type="ARBA" id="ARBA00077849"/>
    </source>
</evidence>
<dbReference type="CDD" id="cd01712">
    <property type="entry name" value="PPase_ThiI"/>
    <property type="match status" value="1"/>
</dbReference>
<dbReference type="PANTHER" id="PTHR43209:SF1">
    <property type="entry name" value="TRNA SULFURTRANSFERASE"/>
    <property type="match status" value="1"/>
</dbReference>
<dbReference type="GO" id="GO:0005829">
    <property type="term" value="C:cytosol"/>
    <property type="evidence" value="ECO:0007669"/>
    <property type="project" value="TreeGrafter"/>
</dbReference>
<evidence type="ECO:0000256" key="4">
    <source>
        <dbReference type="ARBA" id="ARBA00022555"/>
    </source>
</evidence>
<evidence type="ECO:0000256" key="16">
    <source>
        <dbReference type="ARBA" id="ARBA00075337"/>
    </source>
</evidence>
<dbReference type="GO" id="GO:0005524">
    <property type="term" value="F:ATP binding"/>
    <property type="evidence" value="ECO:0007669"/>
    <property type="project" value="UniProtKB-UniRule"/>
</dbReference>
<dbReference type="InterPro" id="IPR003720">
    <property type="entry name" value="tRNA_STrfase"/>
</dbReference>
<evidence type="ECO:0000256" key="9">
    <source>
        <dbReference type="ARBA" id="ARBA00022977"/>
    </source>
</evidence>
<dbReference type="InterPro" id="IPR049961">
    <property type="entry name" value="ThiI_N"/>
</dbReference>
<proteinExistence type="inferred from homology"/>
<evidence type="ECO:0000259" key="20">
    <source>
        <dbReference type="PROSITE" id="PS51165"/>
    </source>
</evidence>
<dbReference type="Gene3D" id="3.30.2130.30">
    <property type="match status" value="1"/>
</dbReference>
<dbReference type="GO" id="GO:0002937">
    <property type="term" value="P:tRNA 4-thiouridine biosynthesis"/>
    <property type="evidence" value="ECO:0007669"/>
    <property type="project" value="TreeGrafter"/>
</dbReference>
<dbReference type="OrthoDB" id="9773948at2"/>
<name>A0A429Y4P4_9BACI</name>
<dbReference type="EC" id="2.8.1.4" evidence="14 19"/>
<dbReference type="GO" id="GO:0140741">
    <property type="term" value="F:tRNA-uracil-4 sulfurtransferase activity"/>
    <property type="evidence" value="ECO:0007669"/>
    <property type="project" value="UniProtKB-EC"/>
</dbReference>
<evidence type="ECO:0000313" key="21">
    <source>
        <dbReference type="EMBL" id="RST76402.1"/>
    </source>
</evidence>
<comment type="pathway">
    <text evidence="2 19">Cofactor biosynthesis; thiamine diphosphate biosynthesis.</text>
</comment>
<protein>
    <recommendedName>
        <fullName evidence="15 19">Probable tRNA sulfurtransferase</fullName>
        <ecNumber evidence="14 19">2.8.1.4</ecNumber>
    </recommendedName>
    <alternativeName>
        <fullName evidence="16 19">Sulfur carrier protein ThiS sulfurtransferase</fullName>
    </alternativeName>
    <alternativeName>
        <fullName evidence="17 19">Thiamine biosynthesis protein ThiI</fullName>
    </alternativeName>
    <alternativeName>
        <fullName evidence="18 19">tRNA 4-thiouridine synthase</fullName>
    </alternativeName>
</protein>
<feature type="binding site" evidence="19">
    <location>
        <position position="287"/>
    </location>
    <ligand>
        <name>ATP</name>
        <dbReference type="ChEBI" id="CHEBI:30616"/>
    </ligand>
</feature>
<dbReference type="EMBL" id="QYTV02000002">
    <property type="protein sequence ID" value="RST76402.1"/>
    <property type="molecule type" value="Genomic_DNA"/>
</dbReference>
<dbReference type="Pfam" id="PF22025">
    <property type="entry name" value="ThiI_fer"/>
    <property type="match status" value="1"/>
</dbReference>
<organism evidence="21 22">
    <name type="scientific">Siminovitchia acidinfaciens</name>
    <dbReference type="NCBI Taxonomy" id="2321395"/>
    <lineage>
        <taxon>Bacteria</taxon>
        <taxon>Bacillati</taxon>
        <taxon>Bacillota</taxon>
        <taxon>Bacilli</taxon>
        <taxon>Bacillales</taxon>
        <taxon>Bacillaceae</taxon>
        <taxon>Siminovitchia</taxon>
    </lineage>
</organism>
<evidence type="ECO:0000256" key="10">
    <source>
        <dbReference type="ARBA" id="ARBA00050570"/>
    </source>
</evidence>
<evidence type="ECO:0000256" key="1">
    <source>
        <dbReference type="ARBA" id="ARBA00004496"/>
    </source>
</evidence>
<feature type="domain" description="THUMP" evidence="20">
    <location>
        <begin position="60"/>
        <end position="165"/>
    </location>
</feature>
<comment type="caution">
    <text evidence="21">The sequence shown here is derived from an EMBL/GenBank/DDBJ whole genome shotgun (WGS) entry which is preliminary data.</text>
</comment>
<evidence type="ECO:0000256" key="7">
    <source>
        <dbReference type="ARBA" id="ARBA00022840"/>
    </source>
</evidence>
<dbReference type="RefSeq" id="WP_126048863.1">
    <property type="nucleotide sequence ID" value="NZ_QYTV02000002.1"/>
</dbReference>
<comment type="function">
    <text evidence="12 19">Catalyzes the ATP-dependent transfer of a sulfur to tRNA to produce 4-thiouridine in position 8 of tRNAs, which functions as a near-UV photosensor. Also catalyzes the transfer of sulfur to the sulfur carrier protein ThiS, forming ThiS-thiocarboxylate. This is a step in the synthesis of thiazole, in the thiamine biosynthesis pathway. The sulfur is donated as persulfide by IscS.</text>
</comment>
<dbReference type="GO" id="GO:0009229">
    <property type="term" value="P:thiamine diphosphate biosynthetic process"/>
    <property type="evidence" value="ECO:0007669"/>
    <property type="project" value="UniProtKB-UniRule"/>
</dbReference>
<dbReference type="UniPathway" id="UPA00060"/>
<keyword evidence="22" id="KW-1185">Reference proteome</keyword>
<dbReference type="InterPro" id="IPR004114">
    <property type="entry name" value="THUMP_dom"/>
</dbReference>
<reference evidence="21" key="1">
    <citation type="submission" date="2018-12" db="EMBL/GenBank/DDBJ databases">
        <authorList>
            <person name="Sun L."/>
            <person name="Chen Z."/>
        </authorList>
    </citation>
    <scope>NUCLEOTIDE SEQUENCE [LARGE SCALE GENOMIC DNA]</scope>
    <source>
        <strain evidence="21">3-2-2</strain>
    </source>
</reference>
<comment type="catalytic activity">
    <reaction evidence="10 19">
        <text>[ThiI sulfur-carrier protein]-S-sulfanyl-L-cysteine + a uridine in tRNA + 2 reduced [2Fe-2S]-[ferredoxin] + ATP + H(+) = [ThiI sulfur-carrier protein]-L-cysteine + a 4-thiouridine in tRNA + 2 oxidized [2Fe-2S]-[ferredoxin] + AMP + diphosphate</text>
        <dbReference type="Rhea" id="RHEA:24176"/>
        <dbReference type="Rhea" id="RHEA-COMP:10000"/>
        <dbReference type="Rhea" id="RHEA-COMP:10001"/>
        <dbReference type="Rhea" id="RHEA-COMP:13337"/>
        <dbReference type="Rhea" id="RHEA-COMP:13338"/>
        <dbReference type="Rhea" id="RHEA-COMP:13339"/>
        <dbReference type="Rhea" id="RHEA-COMP:13340"/>
        <dbReference type="ChEBI" id="CHEBI:15378"/>
        <dbReference type="ChEBI" id="CHEBI:29950"/>
        <dbReference type="ChEBI" id="CHEBI:30616"/>
        <dbReference type="ChEBI" id="CHEBI:33019"/>
        <dbReference type="ChEBI" id="CHEBI:33737"/>
        <dbReference type="ChEBI" id="CHEBI:33738"/>
        <dbReference type="ChEBI" id="CHEBI:61963"/>
        <dbReference type="ChEBI" id="CHEBI:65315"/>
        <dbReference type="ChEBI" id="CHEBI:136798"/>
        <dbReference type="ChEBI" id="CHEBI:456215"/>
        <dbReference type="EC" id="2.8.1.4"/>
    </reaction>
</comment>
<evidence type="ECO:0000256" key="2">
    <source>
        <dbReference type="ARBA" id="ARBA00004948"/>
    </source>
</evidence>
<keyword evidence="7 19" id="KW-0067">ATP-binding</keyword>
<dbReference type="InterPro" id="IPR020536">
    <property type="entry name" value="ThiI_AANH"/>
</dbReference>
<keyword evidence="6 19" id="KW-0547">Nucleotide-binding</keyword>
<evidence type="ECO:0000256" key="6">
    <source>
        <dbReference type="ARBA" id="ARBA00022741"/>
    </source>
</evidence>
<dbReference type="Pfam" id="PF02568">
    <property type="entry name" value="ThiI"/>
    <property type="match status" value="1"/>
</dbReference>
<dbReference type="GO" id="GO:0004810">
    <property type="term" value="F:CCA tRNA nucleotidyltransferase activity"/>
    <property type="evidence" value="ECO:0007669"/>
    <property type="project" value="InterPro"/>
</dbReference>
<dbReference type="HAMAP" id="MF_00021">
    <property type="entry name" value="ThiI"/>
    <property type="match status" value="1"/>
</dbReference>
<keyword evidence="8 19" id="KW-0694">RNA-binding</keyword>
<dbReference type="PANTHER" id="PTHR43209">
    <property type="entry name" value="TRNA SULFURTRANSFERASE"/>
    <property type="match status" value="1"/>
</dbReference>
<dbReference type="InterPro" id="IPR054173">
    <property type="entry name" value="ThiI_fer"/>
</dbReference>
<feature type="binding site" evidence="19">
    <location>
        <begin position="208"/>
        <end position="209"/>
    </location>
    <ligand>
        <name>ATP</name>
        <dbReference type="ChEBI" id="CHEBI:30616"/>
    </ligand>
</feature>
<dbReference type="InterPro" id="IPR014729">
    <property type="entry name" value="Rossmann-like_a/b/a_fold"/>
</dbReference>
<dbReference type="CDD" id="cd11716">
    <property type="entry name" value="THUMP_ThiI"/>
    <property type="match status" value="1"/>
</dbReference>
<comment type="catalytic activity">
    <reaction evidence="11 19">
        <text>[ThiS sulfur-carrier protein]-C-terminal Gly-Gly-AMP + S-sulfanyl-L-cysteinyl-[cysteine desulfurase] + AH2 = [ThiS sulfur-carrier protein]-C-terminal-Gly-aminoethanethioate + L-cysteinyl-[cysteine desulfurase] + A + AMP + 2 H(+)</text>
        <dbReference type="Rhea" id="RHEA:43340"/>
        <dbReference type="Rhea" id="RHEA-COMP:12157"/>
        <dbReference type="Rhea" id="RHEA-COMP:12158"/>
        <dbReference type="Rhea" id="RHEA-COMP:12910"/>
        <dbReference type="Rhea" id="RHEA-COMP:19908"/>
        <dbReference type="ChEBI" id="CHEBI:13193"/>
        <dbReference type="ChEBI" id="CHEBI:15378"/>
        <dbReference type="ChEBI" id="CHEBI:17499"/>
        <dbReference type="ChEBI" id="CHEBI:29950"/>
        <dbReference type="ChEBI" id="CHEBI:61963"/>
        <dbReference type="ChEBI" id="CHEBI:90618"/>
        <dbReference type="ChEBI" id="CHEBI:232372"/>
        <dbReference type="ChEBI" id="CHEBI:456215"/>
    </reaction>
</comment>
<evidence type="ECO:0000256" key="8">
    <source>
        <dbReference type="ARBA" id="ARBA00022884"/>
    </source>
</evidence>
<dbReference type="FunFam" id="3.40.50.620:FF:000053">
    <property type="entry name" value="Probable tRNA sulfurtransferase"/>
    <property type="match status" value="1"/>
</dbReference>
<evidence type="ECO:0000256" key="13">
    <source>
        <dbReference type="ARBA" id="ARBA00061472"/>
    </source>
</evidence>
<dbReference type="NCBIfam" id="TIGR00342">
    <property type="entry name" value="tRNA uracil 4-sulfurtransferase ThiI"/>
    <property type="match status" value="1"/>
</dbReference>
<dbReference type="GO" id="GO:0052837">
    <property type="term" value="P:thiazole biosynthetic process"/>
    <property type="evidence" value="ECO:0007669"/>
    <property type="project" value="TreeGrafter"/>
</dbReference>
<dbReference type="InterPro" id="IPR049962">
    <property type="entry name" value="THUMP_ThiI"/>
</dbReference>
<evidence type="ECO:0000256" key="12">
    <source>
        <dbReference type="ARBA" id="ARBA00058382"/>
    </source>
</evidence>
<feature type="binding site" evidence="19">
    <location>
        <begin position="183"/>
        <end position="184"/>
    </location>
    <ligand>
        <name>ATP</name>
        <dbReference type="ChEBI" id="CHEBI:30616"/>
    </ligand>
</feature>
<evidence type="ECO:0000313" key="22">
    <source>
        <dbReference type="Proteomes" id="UP000287156"/>
    </source>
</evidence>
<evidence type="ECO:0000256" key="19">
    <source>
        <dbReference type="HAMAP-Rule" id="MF_00021"/>
    </source>
</evidence>
<dbReference type="PROSITE" id="PS51165">
    <property type="entry name" value="THUMP"/>
    <property type="match status" value="1"/>
</dbReference>
<sequence length="403" mass="45366">MNYDRILIRYGELTLKGRNRKFFVRKLKNNIQILLREFPQTKIETMHDRMYVLLNGEPYDQVKEQLARVFGIQSFSPAIRTEKDLNQIKAAALHVVKKAHSPGQTFKISARRADKSFEYDTHQLNYEVGSHILINVEDITVDVKKPDINVIVEIRGEGAFISGEVVQGQGGFPARSSGKGILMLSGGIDSPVAGFLAMKRGVDIEAVHFHSPPYTSERAKQKVLDIAGKLAQFTGRIKVHIVPFTEIQEKIHEKIPEGYTMTSTRRMMLRIADEIRQKNDALAIFNGESLGQVASQTMESMLAINEVTNTPILRPLIAMDKVEIIKIATAIDTLEISNRPYEDCCTIFTPPAPKTRPKTEKIVAFESKFDWEPLLAKAVEETETIVIKSSGNEPSNEKDINLF</sequence>
<evidence type="ECO:0000256" key="15">
    <source>
        <dbReference type="ARBA" id="ARBA00071867"/>
    </source>
</evidence>
<dbReference type="GO" id="GO:0000049">
    <property type="term" value="F:tRNA binding"/>
    <property type="evidence" value="ECO:0007669"/>
    <property type="project" value="UniProtKB-UniRule"/>
</dbReference>
<comment type="subcellular location">
    <subcellularLocation>
        <location evidence="1 19">Cytoplasm</location>
    </subcellularLocation>
</comment>
<dbReference type="SUPFAM" id="SSF143437">
    <property type="entry name" value="THUMP domain-like"/>
    <property type="match status" value="1"/>
</dbReference>
<feature type="binding site" evidence="19">
    <location>
        <position position="265"/>
    </location>
    <ligand>
        <name>ATP</name>
        <dbReference type="ChEBI" id="CHEBI:30616"/>
    </ligand>
</feature>
<dbReference type="InterPro" id="IPR050102">
    <property type="entry name" value="tRNA_sulfurtransferase_ThiI"/>
</dbReference>
<keyword evidence="5 19" id="KW-0808">Transferase</keyword>
<dbReference type="Pfam" id="PF02926">
    <property type="entry name" value="THUMP"/>
    <property type="match status" value="1"/>
</dbReference>
<comment type="similarity">
    <text evidence="13 19">Belongs to the ThiI family.</text>
</comment>